<dbReference type="InterPro" id="IPR036188">
    <property type="entry name" value="FAD/NAD-bd_sf"/>
</dbReference>
<organism evidence="3 4">
    <name type="scientific">Lachnellula suecica</name>
    <dbReference type="NCBI Taxonomy" id="602035"/>
    <lineage>
        <taxon>Eukaryota</taxon>
        <taxon>Fungi</taxon>
        <taxon>Dikarya</taxon>
        <taxon>Ascomycota</taxon>
        <taxon>Pezizomycotina</taxon>
        <taxon>Leotiomycetes</taxon>
        <taxon>Helotiales</taxon>
        <taxon>Lachnaceae</taxon>
        <taxon>Lachnellula</taxon>
    </lineage>
</organism>
<reference evidence="3 4" key="1">
    <citation type="submission" date="2018-05" db="EMBL/GenBank/DDBJ databases">
        <title>Genome sequencing and assembly of the regulated plant pathogen Lachnellula willkommii and related sister species for the development of diagnostic species identification markers.</title>
        <authorList>
            <person name="Giroux E."/>
            <person name="Bilodeau G."/>
        </authorList>
    </citation>
    <scope>NUCLEOTIDE SEQUENCE [LARGE SCALE GENOMIC DNA]</scope>
    <source>
        <strain evidence="3 4">CBS 268.59</strain>
    </source>
</reference>
<dbReference type="SUPFAM" id="SSF51905">
    <property type="entry name" value="FAD/NAD(P)-binding domain"/>
    <property type="match status" value="1"/>
</dbReference>
<dbReference type="Gene3D" id="3.30.9.60">
    <property type="match status" value="1"/>
</dbReference>
<evidence type="ECO:0000313" key="3">
    <source>
        <dbReference type="EMBL" id="TVY83893.1"/>
    </source>
</evidence>
<dbReference type="PRINTS" id="PR00420">
    <property type="entry name" value="RNGMNOXGNASE"/>
</dbReference>
<name>A0A8T9CMH6_9HELO</name>
<dbReference type="Gene3D" id="3.50.50.60">
    <property type="entry name" value="FAD/NAD(P)-binding domain"/>
    <property type="match status" value="1"/>
</dbReference>
<dbReference type="InterPro" id="IPR039648">
    <property type="entry name" value="DHPH_N"/>
</dbReference>
<evidence type="ECO:0000259" key="1">
    <source>
        <dbReference type="Pfam" id="PF00070"/>
    </source>
</evidence>
<gene>
    <name evidence="3" type="primary">dhpH_0</name>
    <name evidence="3" type="ORF">LSUE1_G001966</name>
</gene>
<accession>A0A8T9CMH6</accession>
<dbReference type="InterPro" id="IPR054707">
    <property type="entry name" value="DhpH_subs-bd"/>
</dbReference>
<dbReference type="Proteomes" id="UP000469558">
    <property type="component" value="Unassembled WGS sequence"/>
</dbReference>
<dbReference type="InterPro" id="IPR053212">
    <property type="entry name" value="DHP_3-monooxygenase"/>
</dbReference>
<protein>
    <submittedName>
        <fullName evidence="3">2,6-dihydroxypyridine 3-monooxygenase</fullName>
    </submittedName>
</protein>
<dbReference type="PANTHER" id="PTHR47469:SF2">
    <property type="entry name" value="OS06G0597600 PROTEIN"/>
    <property type="match status" value="1"/>
</dbReference>
<comment type="caution">
    <text evidence="3">The sequence shown here is derived from an EMBL/GenBank/DDBJ whole genome shotgun (WGS) entry which is preliminary data.</text>
</comment>
<sequence length="398" mass="43777">MTVVVVGGSLSGLFHAIVLKHLGHNVHVLEKSSQTLLESQAAGLNAGPDVQKLIDLYIKSETPYGMPGALVEIVDREGVVINSFPPNATTNLTTWRILYNILKSHLLGEATTLATYETEKLVGEVNYDGEMVSVSYTDIKTGVSDVRHADLVIAADGGHSSIREGVIPDSSPEYVGYVTWRGAVPEPLLCEASRSFLSNRVFMLRAEHGFILSYHVPSDNGSLKPGECQFIWAWYEKLDEHSDDFNENFTDISGKRHFTTVPRGKMQPKVWEKRQECGNSLNPPFAELLEKTSDPFVSAIRERQSPKSVFYDGKLLLVGDAFALFRPHLGSSTNQAAMQALGLAEVLEGRSDLVAWERKSVEYAMKTAALGNAYGEYCFTGKVPDSISAAIRPDESYT</sequence>
<dbReference type="SUPFAM" id="SSF54373">
    <property type="entry name" value="FAD-linked reductases, C-terminal domain"/>
    <property type="match status" value="1"/>
</dbReference>
<dbReference type="Pfam" id="PF00070">
    <property type="entry name" value="Pyr_redox"/>
    <property type="match status" value="1"/>
</dbReference>
<dbReference type="OrthoDB" id="655030at2759"/>
<dbReference type="PANTHER" id="PTHR47469">
    <property type="entry name" value="MONOOXYGENASE-LIKE"/>
    <property type="match status" value="1"/>
</dbReference>
<proteinExistence type="predicted"/>
<evidence type="ECO:0000313" key="4">
    <source>
        <dbReference type="Proteomes" id="UP000469558"/>
    </source>
</evidence>
<keyword evidence="4" id="KW-1185">Reference proteome</keyword>
<feature type="domain" description="2,6-dihydroxypyridine 3-monooxygenase substrate binding" evidence="2">
    <location>
        <begin position="174"/>
        <end position="301"/>
    </location>
</feature>
<dbReference type="Pfam" id="PF22607">
    <property type="entry name" value="FAD_binding-like"/>
    <property type="match status" value="1"/>
</dbReference>
<evidence type="ECO:0000259" key="2">
    <source>
        <dbReference type="Pfam" id="PF22607"/>
    </source>
</evidence>
<feature type="domain" description="Pyridine nucleotide-disulphide oxidoreductase N-terminal" evidence="1">
    <location>
        <begin position="3"/>
        <end position="37"/>
    </location>
</feature>
<dbReference type="EMBL" id="QGMK01000141">
    <property type="protein sequence ID" value="TVY83893.1"/>
    <property type="molecule type" value="Genomic_DNA"/>
</dbReference>
<dbReference type="AlphaFoldDB" id="A0A8T9CMH6"/>